<keyword evidence="1" id="KW-0812">Transmembrane</keyword>
<feature type="domain" description="CARMIL pleckstrin homology" evidence="2">
    <location>
        <begin position="26"/>
        <end position="119"/>
    </location>
</feature>
<proteinExistence type="predicted"/>
<dbReference type="GeneID" id="102804835"/>
<dbReference type="Gene3D" id="6.10.140.1850">
    <property type="match status" value="1"/>
</dbReference>
<dbReference type="InterPro" id="IPR041245">
    <property type="entry name" value="CARMIL_PH"/>
</dbReference>
<dbReference type="Gene3D" id="3.80.10.10">
    <property type="entry name" value="Ribonuclease Inhibitor"/>
    <property type="match status" value="1"/>
</dbReference>
<dbReference type="SUPFAM" id="SSF52047">
    <property type="entry name" value="RNI-like"/>
    <property type="match status" value="1"/>
</dbReference>
<dbReference type="InterPro" id="IPR001611">
    <property type="entry name" value="Leu-rich_rpt"/>
</dbReference>
<reference evidence="4" key="1">
    <citation type="submission" date="2025-08" db="UniProtKB">
        <authorList>
            <consortium name="RefSeq"/>
        </authorList>
    </citation>
    <scope>IDENTIFICATION</scope>
    <source>
        <tissue evidence="4">Testes</tissue>
    </source>
</reference>
<organism evidence="3 4">
    <name type="scientific">Saccoglossus kowalevskii</name>
    <name type="common">Acorn worm</name>
    <dbReference type="NCBI Taxonomy" id="10224"/>
    <lineage>
        <taxon>Eukaryota</taxon>
        <taxon>Metazoa</taxon>
        <taxon>Hemichordata</taxon>
        <taxon>Enteropneusta</taxon>
        <taxon>Harrimaniidae</taxon>
        <taxon>Saccoglossus</taxon>
    </lineage>
</organism>
<evidence type="ECO:0000313" key="4">
    <source>
        <dbReference type="RefSeq" id="XP_006811609.1"/>
    </source>
</evidence>
<keyword evidence="1" id="KW-1133">Transmembrane helix</keyword>
<keyword evidence="1" id="KW-0472">Membrane</keyword>
<dbReference type="PANTHER" id="PTHR24112:SF66">
    <property type="entry name" value="LEUCINE-RICH REPEAT, ISOFORM F"/>
    <property type="match status" value="1"/>
</dbReference>
<dbReference type="InterPro" id="IPR051279">
    <property type="entry name" value="PP1-Reg/Actin-Interact_Protein"/>
</dbReference>
<feature type="transmembrane region" description="Helical" evidence="1">
    <location>
        <begin position="1138"/>
        <end position="1166"/>
    </location>
</feature>
<gene>
    <name evidence="4" type="primary">LOC102804835</name>
</gene>
<sequence>MSDSEIPPETIASIQHELGEKERNSVKKLVRVETKPEKWEDRILVLSICRAFIFSVSTKSSVKLEHGYHYLDIQSIESRNLLQLKIGTTGGMFCYRLTTKGDADEIITHIGASLKKIFPNRQFEKLVITVNLEPIERKEKILTTLDSLEMEDLGPCGGFSSMYMCMCDYHHLPYREEITWDVDTIYLSQSSKHMCLNDFDHLDGRDLIPVVAALEHNDWFNKISVQDIKLHPDVTKQLIKVLKKNGNIQELVLENTGILKGEELGKKLASAMHGPCKLLVLNLSGNHVDDVGVIHLSGVLRTQAEGLVELNLSNTKMTAKGRAASNLGASLQSGKIKSTLKKLNLSENSFKGEEFLQMLNFLAQPNVLSNLYLSNCDLALDTLFTSFSNGCTHTLQHLDVSKNVFTTKKAKEILVPQSIKKYFANSTALKSCNLSSNKLPPEALKEILLGIASNKVIRELKLDLSCNELKYEGADIIEGCIGNIAAIGSLDISENGFDVRTGQLIDWIRQNKFIKHLFVGGNLHSVRQHRRQLGKVLDTIVTLLQEDDSVLESLSLADSKLKADTATVLDAVGSNTQLTYLDISTLYELYLTLVAATANATAATPTANAAAVTSAASTTIPAAAAPTANATVATAAASTTTPAAATPTANATAATPTANATAATAAASTPIPVAATPTANTVATAAASTTIPVAATPTANATVATAAAASTTIPAAATPTANATAAIAAAIAAASTTIPVAATPTANTAATAAASTPIPVAATPANTTVATAAASTTTIPVAATPTANTVATAAASTTIPVAATPTANTAATAAASTPIPVTAASTTIPVAATPTANATVATAAASTTIPAAATPTANATAAIAAASTPIPVAATPTANTAATAAASTTIPAAATPTANTVATAAASTTIPAAATPTASATATTSAAFTTIHVAATPTANATAATADASTTIPAAATPTANTAATAAASTTIPAAANATVATAAASNTIPAAATFTANTVATAAASTTTPAAATPTANATATTSAAFTTIPVAATPTANATAVGTADASTTTPAATTPTANATATTSAAFTTIPLAATPTANAAATAAASTTTTAAATPTANATATISAAFTTIPVAATPTANATAATADASTTIPAAAVATVVATACAATSTAAAAFFAVVVVVIV</sequence>
<evidence type="ECO:0000259" key="2">
    <source>
        <dbReference type="Pfam" id="PF17888"/>
    </source>
</evidence>
<dbReference type="Proteomes" id="UP000694865">
    <property type="component" value="Unplaced"/>
</dbReference>
<dbReference type="RefSeq" id="XP_006811609.1">
    <property type="nucleotide sequence ID" value="XM_006811546.1"/>
</dbReference>
<dbReference type="Pfam" id="PF13516">
    <property type="entry name" value="LRR_6"/>
    <property type="match status" value="1"/>
</dbReference>
<dbReference type="PANTHER" id="PTHR24112">
    <property type="entry name" value="LEUCINE-RICH REPEAT, ISOFORM F-RELATED"/>
    <property type="match status" value="1"/>
</dbReference>
<dbReference type="InterPro" id="IPR032675">
    <property type="entry name" value="LRR_dom_sf"/>
</dbReference>
<keyword evidence="3" id="KW-1185">Reference proteome</keyword>
<dbReference type="InterPro" id="IPR011993">
    <property type="entry name" value="PH-like_dom_sf"/>
</dbReference>
<evidence type="ECO:0000256" key="1">
    <source>
        <dbReference type="SAM" id="Phobius"/>
    </source>
</evidence>
<protein>
    <submittedName>
        <fullName evidence="4">Uncharacterized protein LOC102804835</fullName>
    </submittedName>
</protein>
<dbReference type="SMART" id="SM00368">
    <property type="entry name" value="LRR_RI"/>
    <property type="match status" value="5"/>
</dbReference>
<dbReference type="Gene3D" id="2.30.29.30">
    <property type="entry name" value="Pleckstrin-homology domain (PH domain)/Phosphotyrosine-binding domain (PTB)"/>
    <property type="match status" value="1"/>
</dbReference>
<accession>A0ABM0LV18</accession>
<dbReference type="Pfam" id="PF17888">
    <property type="entry name" value="Carm_PH"/>
    <property type="match status" value="1"/>
</dbReference>
<name>A0ABM0LV18_SACKO</name>
<evidence type="ECO:0000313" key="3">
    <source>
        <dbReference type="Proteomes" id="UP000694865"/>
    </source>
</evidence>